<dbReference type="GeneID" id="102806235"/>
<comment type="similarity">
    <text evidence="1">Belongs to the WSCD family.</text>
</comment>
<dbReference type="Proteomes" id="UP000694865">
    <property type="component" value="Unplaced"/>
</dbReference>
<keyword evidence="4" id="KW-1185">Reference proteome</keyword>
<proteinExistence type="inferred from homology"/>
<evidence type="ECO:0000256" key="1">
    <source>
        <dbReference type="ARBA" id="ARBA00010236"/>
    </source>
</evidence>
<evidence type="ECO:0000259" key="3">
    <source>
        <dbReference type="Pfam" id="PF00685"/>
    </source>
</evidence>
<feature type="domain" description="Sulfotransferase" evidence="3">
    <location>
        <begin position="150"/>
        <end position="281"/>
    </location>
</feature>
<dbReference type="PANTHER" id="PTHR45964">
    <property type="entry name" value="WSCD FAMILY MEMBER CG9164"/>
    <property type="match status" value="1"/>
</dbReference>
<protein>
    <submittedName>
        <fullName evidence="5">WSC domain-containing protein 1-like</fullName>
    </submittedName>
</protein>
<name>A0ABM0M5F4_SACKO</name>
<gene>
    <name evidence="5" type="primary">LOC102806235</name>
</gene>
<evidence type="ECO:0000256" key="2">
    <source>
        <dbReference type="SAM" id="MobiDB-lite"/>
    </source>
</evidence>
<dbReference type="Gene3D" id="3.40.50.300">
    <property type="entry name" value="P-loop containing nucleotide triphosphate hydrolases"/>
    <property type="match status" value="1"/>
</dbReference>
<dbReference type="InterPro" id="IPR027417">
    <property type="entry name" value="P-loop_NTPase"/>
</dbReference>
<reference evidence="5" key="1">
    <citation type="submission" date="2025-08" db="UniProtKB">
        <authorList>
            <consortium name="RefSeq"/>
        </authorList>
    </citation>
    <scope>IDENTIFICATION</scope>
    <source>
        <tissue evidence="5">Testes</tissue>
    </source>
</reference>
<feature type="compositionally biased region" description="Basic and acidic residues" evidence="2">
    <location>
        <begin position="40"/>
        <end position="50"/>
    </location>
</feature>
<dbReference type="InterPro" id="IPR000863">
    <property type="entry name" value="Sulfotransferase_dom"/>
</dbReference>
<dbReference type="RefSeq" id="XP_006815245.1">
    <property type="nucleotide sequence ID" value="XM_006815182.1"/>
</dbReference>
<sequence>MVYFEYRDKDILLLKRLRLDGLLDADDTRDMGDTTQDTTEDGRHTRKTESVGDTESATTESAALFHRNETGDMSGQDVNQEINCTAEPAPPHSLPLVALASAPSSGNTWVRHLLEQATGISTGSYYNDARLARGGFLGETLKWNSGRTLVIKTHKSLKQSSAAIILLRNPFDRIISEYNRRTQGHVGVANWGADMQNNQEWRETVKALTGQWIHFIKLWLNTFDKPIMMSRYEDVVNDPVGEVTRMLDFLHIPPTNRRLLCITRNLEGAFHRKNDVDKTLQYAAFTPDMRRNITSVIDQVSVLLEESGFKPPYHIEELEIRN</sequence>
<accession>A0ABM0M5F4</accession>
<dbReference type="SUPFAM" id="SSF52540">
    <property type="entry name" value="P-loop containing nucleoside triphosphate hydrolases"/>
    <property type="match status" value="1"/>
</dbReference>
<dbReference type="Pfam" id="PF00685">
    <property type="entry name" value="Sulfotransfer_1"/>
    <property type="match status" value="1"/>
</dbReference>
<evidence type="ECO:0000313" key="4">
    <source>
        <dbReference type="Proteomes" id="UP000694865"/>
    </source>
</evidence>
<evidence type="ECO:0000313" key="5">
    <source>
        <dbReference type="RefSeq" id="XP_006815245.1"/>
    </source>
</evidence>
<organism evidence="4 5">
    <name type="scientific">Saccoglossus kowalevskii</name>
    <name type="common">Acorn worm</name>
    <dbReference type="NCBI Taxonomy" id="10224"/>
    <lineage>
        <taxon>Eukaryota</taxon>
        <taxon>Metazoa</taxon>
        <taxon>Hemichordata</taxon>
        <taxon>Enteropneusta</taxon>
        <taxon>Harrimaniidae</taxon>
        <taxon>Saccoglossus</taxon>
    </lineage>
</organism>
<dbReference type="PANTHER" id="PTHR45964:SF9">
    <property type="entry name" value="SULFOTRANSFERASE"/>
    <property type="match status" value="1"/>
</dbReference>
<feature type="region of interest" description="Disordered" evidence="2">
    <location>
        <begin position="25"/>
        <end position="59"/>
    </location>
</feature>
<dbReference type="InterPro" id="IPR051589">
    <property type="entry name" value="Sialate-O-sulfotransferase"/>
</dbReference>